<dbReference type="InterPro" id="IPR008949">
    <property type="entry name" value="Isoprenoid_synthase_dom_sf"/>
</dbReference>
<dbReference type="Pfam" id="PF00348">
    <property type="entry name" value="polyprenyl_synt"/>
    <property type="match status" value="1"/>
</dbReference>
<evidence type="ECO:0000256" key="2">
    <source>
        <dbReference type="ARBA" id="ARBA00006706"/>
    </source>
</evidence>
<dbReference type="SFLD" id="SFLDS00005">
    <property type="entry name" value="Isoprenoid_Synthase_Type_I"/>
    <property type="match status" value="1"/>
</dbReference>
<dbReference type="PROSITE" id="PS00444">
    <property type="entry name" value="POLYPRENYL_SYNTHASE_2"/>
    <property type="match status" value="1"/>
</dbReference>
<dbReference type="InterPro" id="IPR000092">
    <property type="entry name" value="Polyprenyl_synt"/>
</dbReference>
<protein>
    <submittedName>
        <fullName evidence="8">Polyprenyl synthetase family protein</fullName>
    </submittedName>
</protein>
<keyword evidence="9" id="KW-1185">Reference proteome</keyword>
<dbReference type="AlphaFoldDB" id="A0A5J6GT40"/>
<reference evidence="8 9" key="1">
    <citation type="submission" date="2017-09" db="EMBL/GenBank/DDBJ databases">
        <authorList>
            <person name="Lee N."/>
            <person name="Cho B.-K."/>
        </authorList>
    </citation>
    <scope>NUCLEOTIDE SEQUENCE [LARGE SCALE GENOMIC DNA]</scope>
    <source>
        <strain evidence="8 9">ATCC 12853</strain>
    </source>
</reference>
<dbReference type="GO" id="GO:0008299">
    <property type="term" value="P:isoprenoid biosynthetic process"/>
    <property type="evidence" value="ECO:0007669"/>
    <property type="project" value="InterPro"/>
</dbReference>
<dbReference type="PANTHER" id="PTHR12001">
    <property type="entry name" value="GERANYLGERANYL PYROPHOSPHATE SYNTHASE"/>
    <property type="match status" value="1"/>
</dbReference>
<comment type="cofactor">
    <cofactor evidence="1">
        <name>Mg(2+)</name>
        <dbReference type="ChEBI" id="CHEBI:18420"/>
    </cofactor>
</comment>
<evidence type="ECO:0000256" key="7">
    <source>
        <dbReference type="SAM" id="MobiDB-lite"/>
    </source>
</evidence>
<evidence type="ECO:0000313" key="8">
    <source>
        <dbReference type="EMBL" id="QEU96938.1"/>
    </source>
</evidence>
<comment type="similarity">
    <text evidence="2 6">Belongs to the FPP/GGPP synthase family.</text>
</comment>
<keyword evidence="4" id="KW-0479">Metal-binding</keyword>
<sequence>MVRQRLPRSGLPVRCPRSRGAGGALGPGRVTAVTQVVDHQKEDVRKAVDAILHDFFDVQESQAQTAELKIFTDVLREIIAAGGKRIRPVLCVTGWQAISETPVPPVVYRLAASLELFHAFALIHDDIMDNSATRRGRPAAHRVLSALHPGHHDRETLGRNAGILLGDLALGWSYDLLRHPETEGWALPWDLLNTMRTETLTGQYLDLSCARQAGQPDIEASWQVIRYKTARYTFERPLQLGALLAGATRAQQQALAAYAAPVGEAFQLRDDLLGVFGNPDETGKPTLDDLREGKRTVLVATAWSAASDADRASLARLLGDPELGDAQAEEVREILIATGAVDTVESLIEQRRHAALAALAALDGASLMRGAADRLRQIAAAATSRTA</sequence>
<evidence type="ECO:0000256" key="6">
    <source>
        <dbReference type="RuleBase" id="RU004466"/>
    </source>
</evidence>
<evidence type="ECO:0000256" key="3">
    <source>
        <dbReference type="ARBA" id="ARBA00022679"/>
    </source>
</evidence>
<proteinExistence type="inferred from homology"/>
<name>A0A5J6GT40_STRKN</name>
<evidence type="ECO:0000256" key="1">
    <source>
        <dbReference type="ARBA" id="ARBA00001946"/>
    </source>
</evidence>
<dbReference type="Proteomes" id="UP000325529">
    <property type="component" value="Chromosome"/>
</dbReference>
<dbReference type="InterPro" id="IPR033749">
    <property type="entry name" value="Polyprenyl_synt_CS"/>
</dbReference>
<evidence type="ECO:0000256" key="5">
    <source>
        <dbReference type="ARBA" id="ARBA00022842"/>
    </source>
</evidence>
<dbReference type="SUPFAM" id="SSF48576">
    <property type="entry name" value="Terpenoid synthases"/>
    <property type="match status" value="1"/>
</dbReference>
<dbReference type="Gene3D" id="1.10.600.10">
    <property type="entry name" value="Farnesyl Diphosphate Synthase"/>
    <property type="match status" value="1"/>
</dbReference>
<evidence type="ECO:0000256" key="4">
    <source>
        <dbReference type="ARBA" id="ARBA00022723"/>
    </source>
</evidence>
<dbReference type="GO" id="GO:0004659">
    <property type="term" value="F:prenyltransferase activity"/>
    <property type="evidence" value="ECO:0007669"/>
    <property type="project" value="InterPro"/>
</dbReference>
<keyword evidence="5" id="KW-0460">Magnesium</keyword>
<dbReference type="PANTHER" id="PTHR12001:SF85">
    <property type="entry name" value="SHORT CHAIN ISOPRENYL DIPHOSPHATE SYNTHASE"/>
    <property type="match status" value="1"/>
</dbReference>
<dbReference type="SFLD" id="SFLDG01017">
    <property type="entry name" value="Polyprenyl_Transferase_Like"/>
    <property type="match status" value="1"/>
</dbReference>
<evidence type="ECO:0000313" key="9">
    <source>
        <dbReference type="Proteomes" id="UP000325529"/>
    </source>
</evidence>
<organism evidence="8 9">
    <name type="scientific">Streptomyces kanamyceticus</name>
    <dbReference type="NCBI Taxonomy" id="1967"/>
    <lineage>
        <taxon>Bacteria</taxon>
        <taxon>Bacillati</taxon>
        <taxon>Actinomycetota</taxon>
        <taxon>Actinomycetes</taxon>
        <taxon>Kitasatosporales</taxon>
        <taxon>Streptomycetaceae</taxon>
        <taxon>Streptomyces</taxon>
    </lineage>
</organism>
<dbReference type="EMBL" id="CP023699">
    <property type="protein sequence ID" value="QEU96938.1"/>
    <property type="molecule type" value="Genomic_DNA"/>
</dbReference>
<gene>
    <name evidence="8" type="ORF">CP970_43785</name>
</gene>
<feature type="region of interest" description="Disordered" evidence="7">
    <location>
        <begin position="1"/>
        <end position="24"/>
    </location>
</feature>
<dbReference type="KEGG" id="ska:CP970_43785"/>
<dbReference type="PROSITE" id="PS00723">
    <property type="entry name" value="POLYPRENYL_SYNTHASE_1"/>
    <property type="match status" value="1"/>
</dbReference>
<accession>A0A5J6GT40</accession>
<dbReference type="GO" id="GO:0046872">
    <property type="term" value="F:metal ion binding"/>
    <property type="evidence" value="ECO:0007669"/>
    <property type="project" value="UniProtKB-KW"/>
</dbReference>
<dbReference type="CDD" id="cd00685">
    <property type="entry name" value="Trans_IPPS_HT"/>
    <property type="match status" value="1"/>
</dbReference>
<keyword evidence="3 6" id="KW-0808">Transferase</keyword>